<name>A0A2G5DHY5_AQUCA</name>
<evidence type="ECO:0000259" key="1">
    <source>
        <dbReference type="Pfam" id="PF03478"/>
    </source>
</evidence>
<dbReference type="InterPro" id="IPR005174">
    <property type="entry name" value="KIB1-4_b-propeller"/>
</dbReference>
<protein>
    <recommendedName>
        <fullName evidence="1">KIB1-4 beta-propeller domain-containing protein</fullName>
    </recommendedName>
</protein>
<reference evidence="2 3" key="1">
    <citation type="submission" date="2017-09" db="EMBL/GenBank/DDBJ databases">
        <title>WGS assembly of Aquilegia coerulea Goldsmith.</title>
        <authorList>
            <person name="Hodges S."/>
            <person name="Kramer E."/>
            <person name="Nordborg M."/>
            <person name="Tomkins J."/>
            <person name="Borevitz J."/>
            <person name="Derieg N."/>
            <person name="Yan J."/>
            <person name="Mihaltcheva S."/>
            <person name="Hayes R.D."/>
            <person name="Rokhsar D."/>
        </authorList>
    </citation>
    <scope>NUCLEOTIDE SEQUENCE [LARGE SCALE GENOMIC DNA]</scope>
    <source>
        <strain evidence="3">cv. Goldsmith</strain>
    </source>
</reference>
<dbReference type="STRING" id="218851.A0A2G5DHY5"/>
<organism evidence="2 3">
    <name type="scientific">Aquilegia coerulea</name>
    <name type="common">Rocky mountain columbine</name>
    <dbReference type="NCBI Taxonomy" id="218851"/>
    <lineage>
        <taxon>Eukaryota</taxon>
        <taxon>Viridiplantae</taxon>
        <taxon>Streptophyta</taxon>
        <taxon>Embryophyta</taxon>
        <taxon>Tracheophyta</taxon>
        <taxon>Spermatophyta</taxon>
        <taxon>Magnoliopsida</taxon>
        <taxon>Ranunculales</taxon>
        <taxon>Ranunculaceae</taxon>
        <taxon>Thalictroideae</taxon>
        <taxon>Aquilegia</taxon>
    </lineage>
</organism>
<evidence type="ECO:0000313" key="3">
    <source>
        <dbReference type="Proteomes" id="UP000230069"/>
    </source>
</evidence>
<gene>
    <name evidence="2" type="ORF">AQUCO_02000350v1</name>
</gene>
<dbReference type="Pfam" id="PF03478">
    <property type="entry name" value="Beta-prop_KIB1-4"/>
    <property type="match status" value="1"/>
</dbReference>
<dbReference type="InterPro" id="IPR050942">
    <property type="entry name" value="F-box_BR-signaling"/>
</dbReference>
<feature type="domain" description="KIB1-4 beta-propeller" evidence="1">
    <location>
        <begin position="68"/>
        <end position="344"/>
    </location>
</feature>
<dbReference type="Proteomes" id="UP000230069">
    <property type="component" value="Unassembled WGS sequence"/>
</dbReference>
<evidence type="ECO:0000313" key="2">
    <source>
        <dbReference type="EMBL" id="PIA42837.1"/>
    </source>
</evidence>
<accession>A0A2G5DHY5</accession>
<dbReference type="PANTHER" id="PTHR44259:SF114">
    <property type="entry name" value="OS06G0707300 PROTEIN"/>
    <property type="match status" value="1"/>
</dbReference>
<dbReference type="InParanoid" id="A0A2G5DHY5"/>
<dbReference type="OrthoDB" id="642536at2759"/>
<dbReference type="AlphaFoldDB" id="A0A2G5DHY5"/>
<keyword evidence="3" id="KW-1185">Reference proteome</keyword>
<dbReference type="PANTHER" id="PTHR44259">
    <property type="entry name" value="OS07G0183000 PROTEIN-RELATED"/>
    <property type="match status" value="1"/>
</dbReference>
<sequence>MTNFSLQLPNDIIDIFGEKLNCIEDFISFGCVCKSWHQSFTRIKKKHVPFSPWLMLAYDENLPNIQTFFSFSSKKILNLPLPKPLIQDRRCLGSPFGWLVTIGLDLQIHLLNPLSQIQIPLPSQTTFSHQYKCSMEPEDLRRMFVFKFVLSSTPSEETSCVVMAIYSRFCKLAFAKPGDETWTSIESSRQDYTDAIFFQGQFYAVNSEAVLEICDINTPSPKAIKFASPPDGVSVDCGNRYYLVEMSGDLLLVERHIVGNGNDSAHEFHYYTFASQVYKLNFEKKSWTELSDLGDNALFIGTNTSYAIAISTSNYPEFRCNCIYFTDDHLELYCDNSLCDMGLFDLTDETEDEEEDVETVEPIYTGDNMISTFSRPLFIMPSF</sequence>
<dbReference type="EMBL" id="KZ305037">
    <property type="protein sequence ID" value="PIA42837.1"/>
    <property type="molecule type" value="Genomic_DNA"/>
</dbReference>
<proteinExistence type="predicted"/>
<dbReference type="FunCoup" id="A0A2G5DHY5">
    <property type="interactions" value="271"/>
</dbReference>